<feature type="domain" description="UvrA DNA-binding" evidence="14">
    <location>
        <begin position="117"/>
        <end position="226"/>
    </location>
</feature>
<feature type="domain" description="UvrA interaction" evidence="15">
    <location>
        <begin position="1"/>
        <end position="65"/>
    </location>
</feature>
<comment type="caution">
    <text evidence="16">The sequence shown here is derived from an EMBL/GenBank/DDBJ whole genome shotgun (WGS) entry which is preliminary data.</text>
</comment>
<dbReference type="InterPro" id="IPR017871">
    <property type="entry name" value="ABC_transporter-like_CS"/>
</dbReference>
<dbReference type="FunFam" id="3.40.50.300:FF:000272">
    <property type="entry name" value="UvrABC system protein A"/>
    <property type="match status" value="1"/>
</dbReference>
<dbReference type="GO" id="GO:0005737">
    <property type="term" value="C:cytoplasm"/>
    <property type="evidence" value="ECO:0007669"/>
    <property type="project" value="UniProtKB-SubCell"/>
</dbReference>
<dbReference type="InterPro" id="IPR041552">
    <property type="entry name" value="UvrA_DNA-bd"/>
</dbReference>
<name>A0AAV4JUY3_9GAST</name>
<evidence type="ECO:0000256" key="5">
    <source>
        <dbReference type="ARBA" id="ARBA00022741"/>
    </source>
</evidence>
<gene>
    <name evidence="16" type="ORF">ElyMa_005155600</name>
</gene>
<dbReference type="GO" id="GO:0004518">
    <property type="term" value="F:nuclease activity"/>
    <property type="evidence" value="ECO:0007669"/>
    <property type="project" value="UniProtKB-KW"/>
</dbReference>
<evidence type="ECO:0000256" key="12">
    <source>
        <dbReference type="ARBA" id="ARBA00023125"/>
    </source>
</evidence>
<dbReference type="GO" id="GO:0008270">
    <property type="term" value="F:zinc ion binding"/>
    <property type="evidence" value="ECO:0007669"/>
    <property type="project" value="UniProtKB-KW"/>
</dbReference>
<dbReference type="FunFam" id="1.10.8.280:FF:000001">
    <property type="entry name" value="UvrABC system protein A"/>
    <property type="match status" value="1"/>
</dbReference>
<feature type="non-terminal residue" evidence="16">
    <location>
        <position position="1"/>
    </location>
</feature>
<keyword evidence="6" id="KW-0227">DNA damage</keyword>
<keyword evidence="2" id="KW-0963">Cytoplasm</keyword>
<evidence type="ECO:0000256" key="2">
    <source>
        <dbReference type="ARBA" id="ARBA00022490"/>
    </source>
</evidence>
<dbReference type="Pfam" id="PF17755">
    <property type="entry name" value="UvrA_DNA-bind"/>
    <property type="match status" value="1"/>
</dbReference>
<dbReference type="GO" id="GO:0016887">
    <property type="term" value="F:ATP hydrolysis activity"/>
    <property type="evidence" value="ECO:0007669"/>
    <property type="project" value="InterPro"/>
</dbReference>
<keyword evidence="13" id="KW-0234">DNA repair</keyword>
<proteinExistence type="predicted"/>
<evidence type="ECO:0000256" key="10">
    <source>
        <dbReference type="ARBA" id="ARBA00022840"/>
    </source>
</evidence>
<evidence type="ECO:0000256" key="13">
    <source>
        <dbReference type="ARBA" id="ARBA00023204"/>
    </source>
</evidence>
<evidence type="ECO:0000256" key="4">
    <source>
        <dbReference type="ARBA" id="ARBA00022737"/>
    </source>
</evidence>
<dbReference type="EMBL" id="BMAT01010330">
    <property type="protein sequence ID" value="GFS24366.1"/>
    <property type="molecule type" value="Genomic_DNA"/>
</dbReference>
<comment type="subcellular location">
    <subcellularLocation>
        <location evidence="1">Cytoplasm</location>
    </subcellularLocation>
</comment>
<keyword evidence="11" id="KW-0267">Excision nuclease</keyword>
<dbReference type="SUPFAM" id="SSF52540">
    <property type="entry name" value="P-loop containing nucleoside triphosphate hydrolases"/>
    <property type="match status" value="1"/>
</dbReference>
<keyword evidence="3" id="KW-0479">Metal-binding</keyword>
<keyword evidence="4" id="KW-0677">Repeat</keyword>
<evidence type="ECO:0000256" key="11">
    <source>
        <dbReference type="ARBA" id="ARBA00022881"/>
    </source>
</evidence>
<keyword evidence="7" id="KW-0228">DNA excision</keyword>
<dbReference type="Gene3D" id="1.10.8.280">
    <property type="entry name" value="ABC transporter ATPase domain-like"/>
    <property type="match status" value="1"/>
</dbReference>
<evidence type="ECO:0000259" key="14">
    <source>
        <dbReference type="Pfam" id="PF17755"/>
    </source>
</evidence>
<dbReference type="GO" id="GO:0003677">
    <property type="term" value="F:DNA binding"/>
    <property type="evidence" value="ECO:0007669"/>
    <property type="project" value="UniProtKB-KW"/>
</dbReference>
<dbReference type="AlphaFoldDB" id="A0AAV4JUY3"/>
<reference evidence="16 17" key="1">
    <citation type="journal article" date="2021" name="Elife">
        <title>Chloroplast acquisition without the gene transfer in kleptoplastic sea slugs, Plakobranchus ocellatus.</title>
        <authorList>
            <person name="Maeda T."/>
            <person name="Takahashi S."/>
            <person name="Yoshida T."/>
            <person name="Shimamura S."/>
            <person name="Takaki Y."/>
            <person name="Nagai Y."/>
            <person name="Toyoda A."/>
            <person name="Suzuki Y."/>
            <person name="Arimoto A."/>
            <person name="Ishii H."/>
            <person name="Satoh N."/>
            <person name="Nishiyama T."/>
            <person name="Hasebe M."/>
            <person name="Maruyama T."/>
            <person name="Minagawa J."/>
            <person name="Obokata J."/>
            <person name="Shigenobu S."/>
        </authorList>
    </citation>
    <scope>NUCLEOTIDE SEQUENCE [LARGE SCALE GENOMIC DNA]</scope>
</reference>
<keyword evidence="17" id="KW-1185">Reference proteome</keyword>
<protein>
    <submittedName>
        <fullName evidence="16">UvrABC system protein A</fullName>
    </submittedName>
</protein>
<dbReference type="PROSITE" id="PS00211">
    <property type="entry name" value="ABC_TRANSPORTER_1"/>
    <property type="match status" value="1"/>
</dbReference>
<dbReference type="PANTHER" id="PTHR43152">
    <property type="entry name" value="UVRABC SYSTEM PROTEIN A"/>
    <property type="match status" value="1"/>
</dbReference>
<keyword evidence="5" id="KW-0547">Nucleotide-binding</keyword>
<evidence type="ECO:0000256" key="6">
    <source>
        <dbReference type="ARBA" id="ARBA00022763"/>
    </source>
</evidence>
<accession>A0AAV4JUY3</accession>
<dbReference type="Proteomes" id="UP000762676">
    <property type="component" value="Unassembled WGS sequence"/>
</dbReference>
<dbReference type="InterPro" id="IPR027417">
    <property type="entry name" value="P-loop_NTPase"/>
</dbReference>
<dbReference type="PANTHER" id="PTHR43152:SF3">
    <property type="entry name" value="UVRABC SYSTEM PROTEIN A"/>
    <property type="match status" value="1"/>
</dbReference>
<organism evidence="16 17">
    <name type="scientific">Elysia marginata</name>
    <dbReference type="NCBI Taxonomy" id="1093978"/>
    <lineage>
        <taxon>Eukaryota</taxon>
        <taxon>Metazoa</taxon>
        <taxon>Spiralia</taxon>
        <taxon>Lophotrochozoa</taxon>
        <taxon>Mollusca</taxon>
        <taxon>Gastropoda</taxon>
        <taxon>Heterobranchia</taxon>
        <taxon>Euthyneura</taxon>
        <taxon>Panpulmonata</taxon>
        <taxon>Sacoglossa</taxon>
        <taxon>Placobranchoidea</taxon>
        <taxon>Plakobranchidae</taxon>
        <taxon>Elysia</taxon>
    </lineage>
</organism>
<evidence type="ECO:0000259" key="15">
    <source>
        <dbReference type="Pfam" id="PF17760"/>
    </source>
</evidence>
<evidence type="ECO:0000256" key="1">
    <source>
        <dbReference type="ARBA" id="ARBA00004496"/>
    </source>
</evidence>
<keyword evidence="12" id="KW-0238">DNA-binding</keyword>
<keyword evidence="10" id="KW-0067">ATP-binding</keyword>
<evidence type="ECO:0000256" key="8">
    <source>
        <dbReference type="ARBA" id="ARBA00022771"/>
    </source>
</evidence>
<evidence type="ECO:0000256" key="3">
    <source>
        <dbReference type="ARBA" id="ARBA00022723"/>
    </source>
</evidence>
<evidence type="ECO:0000313" key="17">
    <source>
        <dbReference type="Proteomes" id="UP000762676"/>
    </source>
</evidence>
<keyword evidence="8" id="KW-0863">Zinc-finger</keyword>
<dbReference type="GO" id="GO:0005524">
    <property type="term" value="F:ATP binding"/>
    <property type="evidence" value="ECO:0007669"/>
    <property type="project" value="UniProtKB-KW"/>
</dbReference>
<evidence type="ECO:0000313" key="16">
    <source>
        <dbReference type="EMBL" id="GFS24366.1"/>
    </source>
</evidence>
<sequence length="484" mass="53404">GFIRARIDGIVTDLDTPPALDKKRKHTIEVVVDRFKVRADLQLRIAESFETALGLTDGLVAVSFMDSDQDDIVFSAKYACPECGYSLNELEPRLFSFNNPAGACPSCDGLGVRQFFDPDRIIQHPELTLAEGAIRGWDRRSVYYFHMLKSLATHCGFDIDTPFDELSAAHQDIILHGSGHEEIDFSYINDRGDIYRKRHRFEGIIPNFERRYRDTDSQSVRDELSKFLATQACPKCKGTRLREEARNVFIEDNTLPDITRLPVEKSLAYFQTLSLPGRRGEIAAKILKEISDRLSFLVNVGLNYLTLDRSAETLSGGEAQRIRLASQIGAGLVGVMYILDEPSIGLHQRDNDRLLKTLTRLRDLGNTVIVVEHDEDAIRSADHVIDIGPGAGVHGGGVVAQGTPDEVIASPQSLTGQYLSGVLEIAIPAKRQPVDKKKLLSLSGCTGNNLKNVNLEIPVGLMTCITGVSGSGIKKPGLKPGFLY</sequence>
<dbReference type="Gene3D" id="3.40.50.300">
    <property type="entry name" value="P-loop containing nucleotide triphosphate hydrolases"/>
    <property type="match status" value="2"/>
</dbReference>
<dbReference type="InterPro" id="IPR041102">
    <property type="entry name" value="UvrA_inter"/>
</dbReference>
<keyword evidence="9" id="KW-0862">Zinc</keyword>
<evidence type="ECO:0000256" key="9">
    <source>
        <dbReference type="ARBA" id="ARBA00022833"/>
    </source>
</evidence>
<dbReference type="Gene3D" id="3.30.190.20">
    <property type="match status" value="1"/>
</dbReference>
<dbReference type="GO" id="GO:0006281">
    <property type="term" value="P:DNA repair"/>
    <property type="evidence" value="ECO:0007669"/>
    <property type="project" value="UniProtKB-KW"/>
</dbReference>
<evidence type="ECO:0000256" key="7">
    <source>
        <dbReference type="ARBA" id="ARBA00022769"/>
    </source>
</evidence>
<dbReference type="Pfam" id="PF17760">
    <property type="entry name" value="UvrA_inter"/>
    <property type="match status" value="1"/>
</dbReference>